<feature type="compositionally biased region" description="Polar residues" evidence="9">
    <location>
        <begin position="826"/>
        <end position="838"/>
    </location>
</feature>
<comment type="catalytic activity">
    <reaction evidence="7">
        <text>L-threonyl-[protein] + ATP = O-phospho-L-threonyl-[protein] + ADP + H(+)</text>
        <dbReference type="Rhea" id="RHEA:46608"/>
        <dbReference type="Rhea" id="RHEA-COMP:11060"/>
        <dbReference type="Rhea" id="RHEA-COMP:11605"/>
        <dbReference type="ChEBI" id="CHEBI:15378"/>
        <dbReference type="ChEBI" id="CHEBI:30013"/>
        <dbReference type="ChEBI" id="CHEBI:30616"/>
        <dbReference type="ChEBI" id="CHEBI:61977"/>
        <dbReference type="ChEBI" id="CHEBI:456216"/>
        <dbReference type="EC" id="2.7.11.1"/>
    </reaction>
</comment>
<dbReference type="InterPro" id="IPR011009">
    <property type="entry name" value="Kinase-like_dom_sf"/>
</dbReference>
<evidence type="ECO:0000259" key="10">
    <source>
        <dbReference type="PROSITE" id="PS50011"/>
    </source>
</evidence>
<evidence type="ECO:0000256" key="2">
    <source>
        <dbReference type="ARBA" id="ARBA00022527"/>
    </source>
</evidence>
<accession>A0A5K3FA93</accession>
<dbReference type="PANTHER" id="PTHR44899:SF3">
    <property type="entry name" value="SERINE_THREONINE-PROTEIN KINASE NEK1"/>
    <property type="match status" value="1"/>
</dbReference>
<evidence type="ECO:0000313" key="11">
    <source>
        <dbReference type="WBParaSite" id="MCU_006210-RA"/>
    </source>
</evidence>
<dbReference type="InterPro" id="IPR051131">
    <property type="entry name" value="NEK_Ser/Thr_kinase_NIMA"/>
</dbReference>
<evidence type="ECO:0000256" key="6">
    <source>
        <dbReference type="ARBA" id="ARBA00022840"/>
    </source>
</evidence>
<dbReference type="GO" id="GO:0004674">
    <property type="term" value="F:protein serine/threonine kinase activity"/>
    <property type="evidence" value="ECO:0007669"/>
    <property type="project" value="UniProtKB-KW"/>
</dbReference>
<feature type="compositionally biased region" description="Basic and acidic residues" evidence="9">
    <location>
        <begin position="457"/>
        <end position="466"/>
    </location>
</feature>
<keyword evidence="6" id="KW-0067">ATP-binding</keyword>
<feature type="region of interest" description="Disordered" evidence="9">
    <location>
        <begin position="801"/>
        <end position="852"/>
    </location>
</feature>
<dbReference type="AlphaFoldDB" id="A0A5K3FA93"/>
<evidence type="ECO:0000256" key="7">
    <source>
        <dbReference type="ARBA" id="ARBA00047899"/>
    </source>
</evidence>
<evidence type="ECO:0000256" key="3">
    <source>
        <dbReference type="ARBA" id="ARBA00022679"/>
    </source>
</evidence>
<dbReference type="GO" id="GO:0005524">
    <property type="term" value="F:ATP binding"/>
    <property type="evidence" value="ECO:0007669"/>
    <property type="project" value="UniProtKB-KW"/>
</dbReference>
<feature type="region of interest" description="Disordered" evidence="9">
    <location>
        <begin position="457"/>
        <end position="489"/>
    </location>
</feature>
<feature type="domain" description="Protein kinase" evidence="10">
    <location>
        <begin position="1"/>
        <end position="127"/>
    </location>
</feature>
<keyword evidence="3" id="KW-0808">Transferase</keyword>
<dbReference type="SMART" id="SM00220">
    <property type="entry name" value="S_TKc"/>
    <property type="match status" value="1"/>
</dbReference>
<keyword evidence="5" id="KW-0418">Kinase</keyword>
<feature type="region of interest" description="Disordered" evidence="9">
    <location>
        <begin position="326"/>
        <end position="346"/>
    </location>
</feature>
<organism evidence="11">
    <name type="scientific">Mesocestoides corti</name>
    <name type="common">Flatworm</name>
    <dbReference type="NCBI Taxonomy" id="53468"/>
    <lineage>
        <taxon>Eukaryota</taxon>
        <taxon>Metazoa</taxon>
        <taxon>Spiralia</taxon>
        <taxon>Lophotrochozoa</taxon>
        <taxon>Platyhelminthes</taxon>
        <taxon>Cestoda</taxon>
        <taxon>Eucestoda</taxon>
        <taxon>Cyclophyllidea</taxon>
        <taxon>Mesocestoididae</taxon>
        <taxon>Mesocestoides</taxon>
    </lineage>
</organism>
<feature type="compositionally biased region" description="Basic and acidic residues" evidence="9">
    <location>
        <begin position="805"/>
        <end position="824"/>
    </location>
</feature>
<feature type="region of interest" description="Disordered" evidence="9">
    <location>
        <begin position="550"/>
        <end position="577"/>
    </location>
</feature>
<dbReference type="PANTHER" id="PTHR44899">
    <property type="entry name" value="CAMK FAMILY PROTEIN KINASE"/>
    <property type="match status" value="1"/>
</dbReference>
<evidence type="ECO:0000256" key="9">
    <source>
        <dbReference type="SAM" id="MobiDB-lite"/>
    </source>
</evidence>
<evidence type="ECO:0000256" key="5">
    <source>
        <dbReference type="ARBA" id="ARBA00022777"/>
    </source>
</evidence>
<sequence length="989" mass="108841">MEFCDGGDLYSKINSQNGVLFAENVNVFLTSKGRVKLGDFGIAKVLKGTLDLARTCIGTPYYLSPEICENKPYNNKSDIWAMGCVLYELTTLKHAYSADLRNLISKLFQRNPRERPSITAVLKLPLINSRIRHFLSTSEQKTEFNDATHKAMKRPVKPPSPFLENRLADKITRPSPIVVKQSIDAKAKLPRSPNPPLKHTTNHIVRRRELLVSLHQRKQKGIARQCKAALIERPKCSARRHVTPVPNRANPRALQAANDKCRDSDSGVSSARQVAAFRLKGGVAGAVVSPIVSPRCVRLDLVRVGSLERYRKYFAALDDLKRKARLRDRSGRDSQQSDPFHDADSNTASINTSALAVIGKPVARVYPSVKGNKDACGSIPVVKEFLECRLAAARNRARSDNRSYGVASALGAPSIPTQDALIGPFGEVVSTEQELVNREQAICKLLRQAESRAEELRRELQKEEAKPNLPRESQFEEPGGSVPENVACFEPPDDVPSLSCLLESLKTPSPPPSSTAETPSADRHLGGTKQQLIQAKKAIILRRLNSHSLEDVSTRPTNRPSSEGIVPGRDRKPWNKGPASALLQRLSCADLDSGASVACATADDRESESDATTLRQVDLEPTLTFDLPRARSLLLTDSRMLDTTRTLVPAKETTATEKDVSVTMETSLEGAEAKKMAISLPLAGNLHPTSGNKLRQTHSDESLLFSANSSFNTTSFSRADLRTNDTLQAFSQTTEQPREQFDSRKYTVEGMLENTFIRSQSQPTAGTQIDCFSSVATGTSLGSTWNSLFEDEEEGEVAVEEEDVVHEKMSPDRVESCEVDEKLEASCSTPQPANQQPSTTTDSGFTTTRESPHQTMQTVMLQVLDAAAVEEDTDFGEEATDLPDQLDGRPVSRFYLAEVMRISLEEVLGLENLIQCYNIVQNLQESEDDDLRIGREAIASLTGKATAGEVFDRVLRLVLADGAYVDGNSTPPPPYHLQPVFNLPRLKPH</sequence>
<feature type="compositionally biased region" description="Low complexity" evidence="9">
    <location>
        <begin position="839"/>
        <end position="848"/>
    </location>
</feature>
<evidence type="ECO:0000256" key="4">
    <source>
        <dbReference type="ARBA" id="ARBA00022741"/>
    </source>
</evidence>
<evidence type="ECO:0000256" key="1">
    <source>
        <dbReference type="ARBA" id="ARBA00012513"/>
    </source>
</evidence>
<dbReference type="PROSITE" id="PS50011">
    <property type="entry name" value="PROTEIN_KINASE_DOM"/>
    <property type="match status" value="1"/>
</dbReference>
<protein>
    <recommendedName>
        <fullName evidence="1">non-specific serine/threonine protein kinase</fullName>
        <ecNumber evidence="1">2.7.11.1</ecNumber>
    </recommendedName>
</protein>
<dbReference type="Pfam" id="PF00069">
    <property type="entry name" value="Pkinase"/>
    <property type="match status" value="1"/>
</dbReference>
<dbReference type="WBParaSite" id="MCU_006210-RA">
    <property type="protein sequence ID" value="MCU_006210-RA"/>
    <property type="gene ID" value="MCU_006210"/>
</dbReference>
<keyword evidence="4" id="KW-0547">Nucleotide-binding</keyword>
<dbReference type="InterPro" id="IPR000719">
    <property type="entry name" value="Prot_kinase_dom"/>
</dbReference>
<evidence type="ECO:0000256" key="8">
    <source>
        <dbReference type="ARBA" id="ARBA00048679"/>
    </source>
</evidence>
<comment type="catalytic activity">
    <reaction evidence="8">
        <text>L-seryl-[protein] + ATP = O-phospho-L-seryl-[protein] + ADP + H(+)</text>
        <dbReference type="Rhea" id="RHEA:17989"/>
        <dbReference type="Rhea" id="RHEA-COMP:9863"/>
        <dbReference type="Rhea" id="RHEA-COMP:11604"/>
        <dbReference type="ChEBI" id="CHEBI:15378"/>
        <dbReference type="ChEBI" id="CHEBI:29999"/>
        <dbReference type="ChEBI" id="CHEBI:30616"/>
        <dbReference type="ChEBI" id="CHEBI:83421"/>
        <dbReference type="ChEBI" id="CHEBI:456216"/>
        <dbReference type="EC" id="2.7.11.1"/>
    </reaction>
</comment>
<feature type="region of interest" description="Disordered" evidence="9">
    <location>
        <begin position="502"/>
        <end position="525"/>
    </location>
</feature>
<keyword evidence="2" id="KW-0723">Serine/threonine-protein kinase</keyword>
<dbReference type="SUPFAM" id="SSF56112">
    <property type="entry name" value="Protein kinase-like (PK-like)"/>
    <property type="match status" value="1"/>
</dbReference>
<dbReference type="Gene3D" id="1.10.510.10">
    <property type="entry name" value="Transferase(Phosphotransferase) domain 1"/>
    <property type="match status" value="1"/>
</dbReference>
<proteinExistence type="predicted"/>
<dbReference type="EC" id="2.7.11.1" evidence="1"/>
<name>A0A5K3FA93_MESCO</name>
<reference evidence="11" key="1">
    <citation type="submission" date="2019-11" db="UniProtKB">
        <authorList>
            <consortium name="WormBaseParasite"/>
        </authorList>
    </citation>
    <scope>IDENTIFICATION</scope>
</reference>